<dbReference type="SUPFAM" id="SSF53697">
    <property type="entry name" value="SIS domain"/>
    <property type="match status" value="1"/>
</dbReference>
<dbReference type="InterPro" id="IPR001347">
    <property type="entry name" value="SIS_dom"/>
</dbReference>
<comment type="caution">
    <text evidence="5">The sequence shown here is derived from an EMBL/GenBank/DDBJ whole genome shotgun (WGS) entry which is preliminary data.</text>
</comment>
<dbReference type="Gene3D" id="3.40.50.10490">
    <property type="entry name" value="Glucose-6-phosphate isomerase like protein, domain 1"/>
    <property type="match status" value="2"/>
</dbReference>
<keyword evidence="6" id="KW-1185">Reference proteome</keyword>
<evidence type="ECO:0000256" key="3">
    <source>
        <dbReference type="ARBA" id="ARBA00016090"/>
    </source>
</evidence>
<evidence type="ECO:0000313" key="6">
    <source>
        <dbReference type="Proteomes" id="UP001501598"/>
    </source>
</evidence>
<dbReference type="PROSITE" id="PS51464">
    <property type="entry name" value="SIS"/>
    <property type="match status" value="1"/>
</dbReference>
<protein>
    <recommendedName>
        <fullName evidence="3">Glutamine--fructose-6-phosphate aminotransferase [isomerizing]</fullName>
        <ecNumber evidence="2">2.6.1.16</ecNumber>
    </recommendedName>
</protein>
<organism evidence="5 6">
    <name type="scientific">Pseudonocardia xishanensis</name>
    <dbReference type="NCBI Taxonomy" id="630995"/>
    <lineage>
        <taxon>Bacteria</taxon>
        <taxon>Bacillati</taxon>
        <taxon>Actinomycetota</taxon>
        <taxon>Actinomycetes</taxon>
        <taxon>Pseudonocardiales</taxon>
        <taxon>Pseudonocardiaceae</taxon>
        <taxon>Pseudonocardia</taxon>
    </lineage>
</organism>
<dbReference type="Proteomes" id="UP001501598">
    <property type="component" value="Unassembled WGS sequence"/>
</dbReference>
<evidence type="ECO:0000256" key="1">
    <source>
        <dbReference type="ARBA" id="ARBA00001031"/>
    </source>
</evidence>
<proteinExistence type="predicted"/>
<gene>
    <name evidence="5" type="ORF">GCM10023175_41140</name>
</gene>
<dbReference type="EMBL" id="BAABGT010000060">
    <property type="protein sequence ID" value="GAA4550666.1"/>
    <property type="molecule type" value="Genomic_DNA"/>
</dbReference>
<dbReference type="InterPro" id="IPR046348">
    <property type="entry name" value="SIS_dom_sf"/>
</dbReference>
<accession>A0ABP8RWI2</accession>
<comment type="catalytic activity">
    <reaction evidence="1">
        <text>D-fructose 6-phosphate + L-glutamine = D-glucosamine 6-phosphate + L-glutamate</text>
        <dbReference type="Rhea" id="RHEA:13237"/>
        <dbReference type="ChEBI" id="CHEBI:29985"/>
        <dbReference type="ChEBI" id="CHEBI:58359"/>
        <dbReference type="ChEBI" id="CHEBI:58725"/>
        <dbReference type="ChEBI" id="CHEBI:61527"/>
        <dbReference type="EC" id="2.6.1.16"/>
    </reaction>
</comment>
<dbReference type="PANTHER" id="PTHR10937">
    <property type="entry name" value="GLUCOSAMINE--FRUCTOSE-6-PHOSPHATE AMINOTRANSFERASE, ISOMERIZING"/>
    <property type="match status" value="1"/>
</dbReference>
<evidence type="ECO:0000259" key="4">
    <source>
        <dbReference type="PROSITE" id="PS51464"/>
    </source>
</evidence>
<reference evidence="6" key="1">
    <citation type="journal article" date="2019" name="Int. J. Syst. Evol. Microbiol.">
        <title>The Global Catalogue of Microorganisms (GCM) 10K type strain sequencing project: providing services to taxonomists for standard genome sequencing and annotation.</title>
        <authorList>
            <consortium name="The Broad Institute Genomics Platform"/>
            <consortium name="The Broad Institute Genome Sequencing Center for Infectious Disease"/>
            <person name="Wu L."/>
            <person name="Ma J."/>
        </authorList>
    </citation>
    <scope>NUCLEOTIDE SEQUENCE [LARGE SCALE GENOMIC DNA]</scope>
    <source>
        <strain evidence="6">JCM 17906</strain>
    </source>
</reference>
<dbReference type="PANTHER" id="PTHR10937:SF0">
    <property type="entry name" value="GLUTAMINE--FRUCTOSE-6-PHOSPHATE TRANSAMINASE (ISOMERIZING)"/>
    <property type="match status" value="1"/>
</dbReference>
<dbReference type="Pfam" id="PF01380">
    <property type="entry name" value="SIS"/>
    <property type="match status" value="1"/>
</dbReference>
<name>A0ABP8RWI2_9PSEU</name>
<sequence length="338" mass="36063">MSPMSNLDVQIASTPQVLAEVLRDTQVPPLDPSRPIIFSGIGTSLHASRVAANWISTMTGGEVRPWAIDAHDLATTAPLRSGDQVVVISHRGTKIFPTTALRRAKEAGATTISVVGRTAPQQEADHTLRTCANETAGTFTVSYLSSLAVLAKMAAQFDRDPELAFTRGVDLLPDSVAQTLTMGEPAHAAATLAAADTILIVGFDKDLPTAQEAALKIKEGAWMWTEAMSPEFALHGTPAGFWPGMAAVIIMPAESDGGRTELLRTALEKLGNTSIPVVEDGTGELAFTSPHPLLRPVTGMVPLQQLTAELARIRGTDPDTMHGHREPWKSVMTELIRL</sequence>
<evidence type="ECO:0000313" key="5">
    <source>
        <dbReference type="EMBL" id="GAA4550666.1"/>
    </source>
</evidence>
<dbReference type="EC" id="2.6.1.16" evidence="2"/>
<evidence type="ECO:0000256" key="2">
    <source>
        <dbReference type="ARBA" id="ARBA00012916"/>
    </source>
</evidence>
<feature type="domain" description="SIS" evidence="4">
    <location>
        <begin position="18"/>
        <end position="159"/>
    </location>
</feature>